<protein>
    <submittedName>
        <fullName evidence="1">Uncharacterized protein</fullName>
    </submittedName>
</protein>
<accession>A0A0E0QDS7</accession>
<proteinExistence type="predicted"/>
<evidence type="ECO:0000313" key="1">
    <source>
        <dbReference type="EnsemblPlants" id="ORUFI08G01630.1"/>
    </source>
</evidence>
<sequence length="300" mass="32780">MRRNNDIFLGQIKRCRRSYSNLQEESKSLSLSFLSFQVGDEPVRDAAGVIVAAMTISEPSPLPSRLIRPPSSTFINISISSQMDSSIHLQIIQEATPKKVLMATTGDAFTLVAVSSVTINVYSIIFDGATTFLTLIMKPLEEIAIRSAAARCLHAVLPERTTDRRSTRGSTLPSCPDPGGLDGAVGDARRAALALKLVTIIMQPRHCHVVFVLADQTLSHCLPEHVGLRQNAIARGPYAVIKTGRDSFSSSSRGRCAVCPRRFHFIMLESFVMSRDHHVGAPLLGAYKPSSSRSRRAVRP</sequence>
<dbReference type="EnsemblPlants" id="ORUFI08G01630.1">
    <property type="protein sequence ID" value="ORUFI08G01630.1"/>
    <property type="gene ID" value="ORUFI08G01630"/>
</dbReference>
<evidence type="ECO:0000313" key="2">
    <source>
        <dbReference type="Proteomes" id="UP000008022"/>
    </source>
</evidence>
<keyword evidence="2" id="KW-1185">Reference proteome</keyword>
<dbReference type="OMA" id="MSRDHHV"/>
<reference evidence="2" key="1">
    <citation type="submission" date="2013-06" db="EMBL/GenBank/DDBJ databases">
        <authorList>
            <person name="Zhao Q."/>
        </authorList>
    </citation>
    <scope>NUCLEOTIDE SEQUENCE</scope>
    <source>
        <strain evidence="2">cv. W1943</strain>
    </source>
</reference>
<name>A0A0E0QDS7_ORYRU</name>
<dbReference type="AlphaFoldDB" id="A0A0E0QDS7"/>
<dbReference type="Gramene" id="ORUFI08G01630.1">
    <property type="protein sequence ID" value="ORUFI08G01630.1"/>
    <property type="gene ID" value="ORUFI08G01630"/>
</dbReference>
<reference evidence="1" key="2">
    <citation type="submission" date="2015-06" db="UniProtKB">
        <authorList>
            <consortium name="EnsemblPlants"/>
        </authorList>
    </citation>
    <scope>IDENTIFICATION</scope>
</reference>
<dbReference type="Proteomes" id="UP000008022">
    <property type="component" value="Unassembled WGS sequence"/>
</dbReference>
<organism evidence="1 2">
    <name type="scientific">Oryza rufipogon</name>
    <name type="common">Brownbeard rice</name>
    <name type="synonym">Asian wild rice</name>
    <dbReference type="NCBI Taxonomy" id="4529"/>
    <lineage>
        <taxon>Eukaryota</taxon>
        <taxon>Viridiplantae</taxon>
        <taxon>Streptophyta</taxon>
        <taxon>Embryophyta</taxon>
        <taxon>Tracheophyta</taxon>
        <taxon>Spermatophyta</taxon>
        <taxon>Magnoliopsida</taxon>
        <taxon>Liliopsida</taxon>
        <taxon>Poales</taxon>
        <taxon>Poaceae</taxon>
        <taxon>BOP clade</taxon>
        <taxon>Oryzoideae</taxon>
        <taxon>Oryzeae</taxon>
        <taxon>Oryzinae</taxon>
        <taxon>Oryza</taxon>
    </lineage>
</organism>
<dbReference type="HOGENOM" id="CLU_1047268_0_0_1"/>